<sequence length="568" mass="59634">MHEPRVMPSDAEADADKQSSRDNGDPFLRYGDRFQRSLAAAINMLRSSDTVPAEIARSFGLPAAAVAGPASFFADFSAPRGRRHIRVCGAAACFAATGGRHVAEVEEALGVGAGNRSMDGAVSVQEVRCLGYCFSGPAALDGETACAGADLAAQLQGLAPRRTPPVPVHNDSPVPVVTAGLLGASEPWSTWPNIVASGTSEDVLRQVDAARLSGRGGAGFRVGTKWRAALAHPAARVVVANGDEGDPGSFVDRLLMERDPHRVLEGLALACFAVRAENAVVFVRSEYPQAFARMQEAVLEAQASGHLGTDIQGSCFSLEIDVVEGAGSYISGEETALLSGLEGLRAVPRPRPPYPTEHGLHGRPTVVNNVETLGAIPWIMQHGGAAYSAMGTPDEVGTVVACLSERFLRPGAYEVEIGTPFRRLVEDLGGGLRDGATLRALQIGGPLGGFIGPEDLDVPFSDATLSRYGAALGHAGVVAFDDTLAGEDVLRNLWDFAVAESCGQCSPCRVGAWRGRALVDRPGGPGDRGERDQVLRSMAVGSLCAFGRRVPAAVRSLARVYRLDGWLP</sequence>
<dbReference type="CDD" id="cd03064">
    <property type="entry name" value="TRX_Fd_NuoE"/>
    <property type="match status" value="1"/>
</dbReference>
<dbReference type="Pfam" id="PF01257">
    <property type="entry name" value="2Fe-2S_thioredx"/>
    <property type="match status" value="1"/>
</dbReference>
<evidence type="ECO:0000256" key="6">
    <source>
        <dbReference type="SAM" id="MobiDB-lite"/>
    </source>
</evidence>
<dbReference type="SUPFAM" id="SSF142984">
    <property type="entry name" value="Nqo1 middle domain-like"/>
    <property type="match status" value="1"/>
</dbReference>
<dbReference type="PROSITE" id="PS01099">
    <property type="entry name" value="COMPLEX1_24K"/>
    <property type="match status" value="1"/>
</dbReference>
<dbReference type="InterPro" id="IPR011538">
    <property type="entry name" value="Nuo51_FMN-bd"/>
</dbReference>
<dbReference type="Pfam" id="PF01512">
    <property type="entry name" value="Complex1_51K"/>
    <property type="match status" value="1"/>
</dbReference>
<dbReference type="RefSeq" id="WP_245356321.1">
    <property type="nucleotide sequence ID" value="NZ_BAAAJY010000002.1"/>
</dbReference>
<dbReference type="Gene3D" id="3.40.30.10">
    <property type="entry name" value="Glutaredoxin"/>
    <property type="match status" value="1"/>
</dbReference>
<keyword evidence="5" id="KW-0411">Iron-sulfur</keyword>
<dbReference type="SUPFAM" id="SSF52833">
    <property type="entry name" value="Thioredoxin-like"/>
    <property type="match status" value="1"/>
</dbReference>
<dbReference type="Gene3D" id="1.20.1440.230">
    <property type="entry name" value="NADH-ubiquinone oxidoreductase 51kDa subunit, iron-sulphur binding domain"/>
    <property type="match status" value="1"/>
</dbReference>
<keyword evidence="4" id="KW-0408">Iron</keyword>
<evidence type="ECO:0000256" key="4">
    <source>
        <dbReference type="ARBA" id="ARBA00023004"/>
    </source>
</evidence>
<dbReference type="InterPro" id="IPR037225">
    <property type="entry name" value="Nuo51_FMN-bd_sf"/>
</dbReference>
<comment type="similarity">
    <text evidence="1">Belongs to the complex I 51 kDa subunit family.</text>
</comment>
<evidence type="ECO:0000256" key="2">
    <source>
        <dbReference type="ARBA" id="ARBA00022485"/>
    </source>
</evidence>
<evidence type="ECO:0000256" key="1">
    <source>
        <dbReference type="ARBA" id="ARBA00007523"/>
    </source>
</evidence>
<dbReference type="InterPro" id="IPR036249">
    <property type="entry name" value="Thioredoxin-like_sf"/>
</dbReference>
<comment type="caution">
    <text evidence="8">The sequence shown here is derived from an EMBL/GenBank/DDBJ whole genome shotgun (WGS) entry which is preliminary data.</text>
</comment>
<protein>
    <submittedName>
        <fullName evidence="8">NADH-quinone oxidoreductase subunit F</fullName>
    </submittedName>
</protein>
<keyword evidence="9" id="KW-1185">Reference proteome</keyword>
<keyword evidence="3" id="KW-0479">Metal-binding</keyword>
<dbReference type="Pfam" id="PF10589">
    <property type="entry name" value="NADH_4Fe-4S"/>
    <property type="match status" value="1"/>
</dbReference>
<feature type="compositionally biased region" description="Basic and acidic residues" evidence="6">
    <location>
        <begin position="14"/>
        <end position="26"/>
    </location>
</feature>
<proteinExistence type="inferred from homology"/>
<dbReference type="Proteomes" id="UP001296993">
    <property type="component" value="Unassembled WGS sequence"/>
</dbReference>
<dbReference type="PANTHER" id="PTHR43578:SF3">
    <property type="entry name" value="NADH-QUINONE OXIDOREDUCTASE SUBUNIT F"/>
    <property type="match status" value="1"/>
</dbReference>
<dbReference type="InterPro" id="IPR001949">
    <property type="entry name" value="NADH-UbQ_OxRdtase_51kDa_CS"/>
</dbReference>
<organism evidence="8 9">
    <name type="scientific">Paeniglutamicibacter kerguelensis</name>
    <dbReference type="NCBI Taxonomy" id="254788"/>
    <lineage>
        <taxon>Bacteria</taxon>
        <taxon>Bacillati</taxon>
        <taxon>Actinomycetota</taxon>
        <taxon>Actinomycetes</taxon>
        <taxon>Micrococcales</taxon>
        <taxon>Micrococcaceae</taxon>
        <taxon>Paeniglutamicibacter</taxon>
    </lineage>
</organism>
<dbReference type="EMBL" id="JAGIOF010000001">
    <property type="protein sequence ID" value="MBP2386302.1"/>
    <property type="molecule type" value="Genomic_DNA"/>
</dbReference>
<feature type="domain" description="NADH-ubiquinone oxidoreductase 51kDa subunit iron-sulphur binding" evidence="7">
    <location>
        <begin position="487"/>
        <end position="534"/>
    </location>
</feature>
<dbReference type="InterPro" id="IPR037207">
    <property type="entry name" value="Nuop51_4Fe4S-bd_sf"/>
</dbReference>
<evidence type="ECO:0000259" key="7">
    <source>
        <dbReference type="SMART" id="SM00928"/>
    </source>
</evidence>
<dbReference type="SUPFAM" id="SSF140490">
    <property type="entry name" value="Nqo1C-terminal domain-like"/>
    <property type="match status" value="1"/>
</dbReference>
<dbReference type="PROSITE" id="PS00645">
    <property type="entry name" value="COMPLEX1_51K_2"/>
    <property type="match status" value="1"/>
</dbReference>
<dbReference type="InterPro" id="IPR002023">
    <property type="entry name" value="NuoE-like"/>
</dbReference>
<gene>
    <name evidence="8" type="ORF">JOF47_001813</name>
</gene>
<dbReference type="InterPro" id="IPR019575">
    <property type="entry name" value="Nuop51_4Fe4S-bd"/>
</dbReference>
<evidence type="ECO:0000313" key="9">
    <source>
        <dbReference type="Proteomes" id="UP001296993"/>
    </source>
</evidence>
<accession>A0ABS4XCV1</accession>
<feature type="region of interest" description="Disordered" evidence="6">
    <location>
        <begin position="1"/>
        <end position="26"/>
    </location>
</feature>
<dbReference type="SUPFAM" id="SSF142019">
    <property type="entry name" value="Nqo1 FMN-binding domain-like"/>
    <property type="match status" value="1"/>
</dbReference>
<dbReference type="Gene3D" id="3.10.20.600">
    <property type="match status" value="1"/>
</dbReference>
<dbReference type="PANTHER" id="PTHR43578">
    <property type="entry name" value="NADH-QUINONE OXIDOREDUCTASE SUBUNIT F"/>
    <property type="match status" value="1"/>
</dbReference>
<dbReference type="SMART" id="SM00928">
    <property type="entry name" value="NADH_4Fe-4S"/>
    <property type="match status" value="1"/>
</dbReference>
<keyword evidence="2" id="KW-0004">4Fe-4S</keyword>
<reference evidence="8 9" key="1">
    <citation type="submission" date="2021-03" db="EMBL/GenBank/DDBJ databases">
        <title>Sequencing the genomes of 1000 actinobacteria strains.</title>
        <authorList>
            <person name="Klenk H.-P."/>
        </authorList>
    </citation>
    <scope>NUCLEOTIDE SEQUENCE [LARGE SCALE GENOMIC DNA]</scope>
    <source>
        <strain evidence="8 9">DSM 15797</strain>
    </source>
</reference>
<evidence type="ECO:0000313" key="8">
    <source>
        <dbReference type="EMBL" id="MBP2386302.1"/>
    </source>
</evidence>
<evidence type="ECO:0000256" key="3">
    <source>
        <dbReference type="ARBA" id="ARBA00022723"/>
    </source>
</evidence>
<dbReference type="InterPro" id="IPR042128">
    <property type="entry name" value="NuoE_dom"/>
</dbReference>
<dbReference type="Gene3D" id="3.40.50.11540">
    <property type="entry name" value="NADH-ubiquinone oxidoreductase 51kDa subunit"/>
    <property type="match status" value="1"/>
</dbReference>
<evidence type="ECO:0000256" key="5">
    <source>
        <dbReference type="ARBA" id="ARBA00023014"/>
    </source>
</evidence>
<name>A0ABS4XCV1_9MICC</name>